<proteinExistence type="predicted"/>
<feature type="compositionally biased region" description="Low complexity" evidence="1">
    <location>
        <begin position="975"/>
        <end position="988"/>
    </location>
</feature>
<feature type="compositionally biased region" description="Low complexity" evidence="1">
    <location>
        <begin position="1"/>
        <end position="11"/>
    </location>
</feature>
<reference evidence="2" key="1">
    <citation type="journal article" date="2019" name="Sci. Rep.">
        <title>Draft genome of Tanacetum cinerariifolium, the natural source of mosquito coil.</title>
        <authorList>
            <person name="Yamashiro T."/>
            <person name="Shiraishi A."/>
            <person name="Satake H."/>
            <person name="Nakayama K."/>
        </authorList>
    </citation>
    <scope>NUCLEOTIDE SEQUENCE</scope>
</reference>
<feature type="region of interest" description="Disordered" evidence="1">
    <location>
        <begin position="1692"/>
        <end position="1722"/>
    </location>
</feature>
<feature type="region of interest" description="Disordered" evidence="1">
    <location>
        <begin position="765"/>
        <end position="874"/>
    </location>
</feature>
<feature type="compositionally biased region" description="Basic and acidic residues" evidence="1">
    <location>
        <begin position="440"/>
        <end position="452"/>
    </location>
</feature>
<feature type="region of interest" description="Disordered" evidence="1">
    <location>
        <begin position="414"/>
        <end position="473"/>
    </location>
</feature>
<protein>
    <submittedName>
        <fullName evidence="2">Uncharacterized protein</fullName>
    </submittedName>
</protein>
<feature type="region of interest" description="Disordered" evidence="1">
    <location>
        <begin position="904"/>
        <end position="1017"/>
    </location>
</feature>
<feature type="compositionally biased region" description="Basic residues" evidence="1">
    <location>
        <begin position="12"/>
        <end position="30"/>
    </location>
</feature>
<feature type="compositionally biased region" description="Basic and acidic residues" evidence="1">
    <location>
        <begin position="2293"/>
        <end position="2310"/>
    </location>
</feature>
<feature type="region of interest" description="Disordered" evidence="1">
    <location>
        <begin position="495"/>
        <end position="515"/>
    </location>
</feature>
<feature type="compositionally biased region" description="Basic residues" evidence="1">
    <location>
        <begin position="495"/>
        <end position="512"/>
    </location>
</feature>
<feature type="compositionally biased region" description="Basic residues" evidence="1">
    <location>
        <begin position="1765"/>
        <end position="1774"/>
    </location>
</feature>
<feature type="compositionally biased region" description="Basic residues" evidence="1">
    <location>
        <begin position="2929"/>
        <end position="2946"/>
    </location>
</feature>
<comment type="caution">
    <text evidence="2">The sequence shown here is derived from an EMBL/GenBank/DDBJ whole genome shotgun (WGS) entry which is preliminary data.</text>
</comment>
<feature type="compositionally biased region" description="Basic and acidic residues" evidence="1">
    <location>
        <begin position="815"/>
        <end position="826"/>
    </location>
</feature>
<evidence type="ECO:0000256" key="1">
    <source>
        <dbReference type="SAM" id="MobiDB-lite"/>
    </source>
</evidence>
<feature type="compositionally biased region" description="Basic and acidic residues" evidence="1">
    <location>
        <begin position="374"/>
        <end position="385"/>
    </location>
</feature>
<feature type="compositionally biased region" description="Basic and acidic residues" evidence="1">
    <location>
        <begin position="2400"/>
        <end position="2437"/>
    </location>
</feature>
<feature type="compositionally biased region" description="Basic residues" evidence="1">
    <location>
        <begin position="2283"/>
        <end position="2292"/>
    </location>
</feature>
<feature type="region of interest" description="Disordered" evidence="1">
    <location>
        <begin position="2281"/>
        <end position="2379"/>
    </location>
</feature>
<feature type="compositionally biased region" description="Basic residues" evidence="1">
    <location>
        <begin position="1402"/>
        <end position="1417"/>
    </location>
</feature>
<dbReference type="EMBL" id="BKCJ010004639">
    <property type="protein sequence ID" value="GEU62228.1"/>
    <property type="molecule type" value="Genomic_DNA"/>
</dbReference>
<feature type="region of interest" description="Disordered" evidence="1">
    <location>
        <begin position="1388"/>
        <end position="1479"/>
    </location>
</feature>
<feature type="compositionally biased region" description="Low complexity" evidence="1">
    <location>
        <begin position="462"/>
        <end position="473"/>
    </location>
</feature>
<gene>
    <name evidence="2" type="ORF">Tci_034206</name>
</gene>
<feature type="region of interest" description="Disordered" evidence="1">
    <location>
        <begin position="724"/>
        <end position="745"/>
    </location>
</feature>
<sequence>MQGICAAVGRPARPRRLARLGRRTGRRRPPGRAPRLAGGGSGRRPGAHPDPGNATGPAGHRVAQRQTQSHAQRSPGLARRPGGGRPRRQDGGIAGGTMRRRTGLPRPARCGAAQAGIDRQVHAGDQARIVAGQEGHCCGNAIRILGRAQRHAFLELGHQGGVLQHVRGHAGFGEARIDGVDPHAILGRIERHGAHHVADGAFRGVVCEHFPVACQPRDGGGHDDGAARFYQFGQRGLGHVEVAGDVDRHHAVEVRLAGVQDVALAADAGIVDQDIEAAETRHRGFHGSGRRLPVGGVADVHQHAVLVEPGGGLRECGGVDVEHGHAGAFVEEPARGRQAHAGSGAGDQDGFVLEAGHRQASWARRPPRPSRFNPSKEERYDHSRPSPEPQPLAAHRLAAGRTGTAVRHRALPARCDDQPGAAGTQGHPSARQVAAAGGRRPVDRRVRRDRAVSVRPVRRRPPAAGTGIAGGPAPSAIDAFCRGLGHAAAAAAHLRRAPGRRWRTPARTHRRAGHEPLRLPRKHPAAVRLFRRRHPERCRYHAQFPGHAGGRATGRRALATSQAIRRYHRGAPGAGACPGVVARRYSSPGRDVYAINATIACRQPSNPRKPDPHVHTHSQFPARLDAAAVTDRPDPGRACRAVCVGGRLVRQPQPDAAKDDGYRPGVRQAAARVPARPQQGRVLCRYVCADARGGKTVEGARVLAAVDCRDRPLFHAVQQPVCTGRRRPGARHGRAVQDRRRPGLAHRDEQFSILCRCHAAGIPGAEPGGPARSGHRQARSGQHQGRGGCPSRDRHVHGVGQDRAAVGQPGQHPLQRRERVPPDGRARRGPHGALVDAAAYPVRGRQSRAAGRRRRQLPGPGPGPAPGRRPVEVGHGGAICRARRSDHRSFPGLARYPAGDHPTIPCCTPARPRTRCRSTAAKSKSAKASPPILSARTGAPDEPPTSFQSAGPGTALGHGHRHRGNAVRRRRHGRVAAIPGAAAGPASSARHRHPAAGHRAPGQPPHPAHAAVAGRSAGHPEIRCARIALAAVRTDAGDAADRLGHAVGRRLPDTDVRRRAPAGHPAAQPGRVRLPASAARRAGLCAVPYHPRPPGRGAVPRLGAARRGVRPDGQGRAEVGCAAHSGAIGRVLCERNRRSAISPAPASSMEIVSGSGTGAAWVHTVLLNSSVPYTSAAPPTRASDDFKGGQRLTARLIEFIDNGIGVECHLRVRSEDEGVDGIGDDAARAVRDVADRLAAGRGEIGGQVGAHFVEMKMHAAVGRRVVRRMAGRAGAVGRIEKCGLRHGGGVVETDERVEAVARVQVDQVERLVVEQGAGLRVRCRCWASLDYRQADARLIYGASIGSSTVAAYRATCPATANSGLQLPACHAVAVRIAASQRCAARCQRRGPDAAGRQDLPGARKRRGLPRAACRHRPLAPGPRGRTGREPVRRRLLAGGRGAQRQRGGRLGGGAGQRAVRPRRDPDLWQRRQRPAAASGLPRRLPVCAALRPALSPGGRRQRHHYRAHRESVLPGAAVAAAVHRSRVPAPDHAGKHADPRFAGRAGRAGGIQPVRAPDEAGPGHLVLCAVPVPVPDCVGAGISFARASTRLARPALAVRAVLPAGAAPYGVLCGVPATAPAFPRPGQDQPHQLRAAAGALFRAGVVRADGAGHADPAQQFRAGRAARVQPGIVDLTGRDAGCVAAGIRTGAQAAPAGAGKRPGYAAAQPVHRPGPYRSPDRNCKSPCVRRSAGAALCGAGSAEERRRGGAAADRPGRSEDSQRPPRPRTRRRLAARIRWRPGGAGTGGYRSVPLGRRRVHHPGATARGGAPAGGAAAAGGRLAPPWLSAGWRQRGMGRRGGGAVSGRAGGAGGPAHACAWCRSGLRCGPRLRDPAIEYLLVEPDPAFGVARDIGLRAFAPPHAFVLRIDVGNRQPHDFEQLDGRRVLFGPGAVDDDARGVDGKAVIAAVVQARIGCLRVGRERHLQPHDILARHQHAADPVRRPRVVQDRFAALIVTDGIGNQRRVAALHVLDRVAQLVGIHVVFNHGLAAPARVTARQIRLAVALGGGTGIRAGTQQLGVAAGVVVIILVQGIPVHRQEGGVAVGNGNVTGRIIDFLDRLRRIAQRFQCAVDQHGLEGFFRNRALQRLHLDALAGQGSLRRLRHGQAGAQDQGGDAQERQQLELALRFIRDFEMFDLMHENPFLLFCGGHGRGGQRRGGGRCVRLGTRRAAAHQAQDEAGRPRLIPVAHAAAWLAHRLRQAVERDGQHHDAQAAHGGQAHVQTADAAQYHLAQAAHCDHRGDHHHRQRQHQRLVDTGHDRWHGQRELHARQQLPRRSAVGARRFDQVGTHLTDAEVGQAHQRRQRKDNGDDHARGVTDTEQHDHRHQVHEGGRGLHGVQQRAQDVLRTVAIGQEYPQRQTDRHAEGQRSEHQRQRDHGVRPDAQHRHDQQRHDGADGQRAAGELPGQQADDGNHHHGRRGQQQVADAGERGVDRRPYGLEERPAVCNHPAQAIVDPRLQRQRAVEDLRQGSCLSFLNMGFGNGRRVAVEKLQQGGLADGAAITAVVGNDRHAVRQLRHLAEQASNGLVGINGLHVRQVGMRQAQRADVAVECAAQRVGRHHAEEAALRVDHVGIGAVLLFQHRQRGARATGRGLGHHDLALAGDVAGLEDRRRIDPAHEIAHVVVGRLAQDFLRRAHLHHVAILHDGNTITNAHRFIEVVRNEDDGAALDLLQAQQFRLHFRPHDRIERGEGLVHQQDSRVARQRAGQAHALLHAARQFVRIAGAVTGQAHLVQRLLGQRRKRLEHHADVLAAQRAQLGVGQGIDIVTVDHDAAVGGLDQTVEHAHQRGLARTGQPHDDENLARLNGERGVEHADGAFGLRQDILLAGALAHQGQGFFGLIAKYFEYMVDNDLFGHGVVSLDWTNGLKPCKPALAKGISDLFPQAAHSARKRQKKEKARQCRRKIQAGTRVPGAH</sequence>
<feature type="compositionally biased region" description="Basic residues" evidence="1">
    <location>
        <begin position="958"/>
        <end position="974"/>
    </location>
</feature>
<evidence type="ECO:0000313" key="2">
    <source>
        <dbReference type="EMBL" id="GEU62228.1"/>
    </source>
</evidence>
<feature type="compositionally biased region" description="Basic and acidic residues" evidence="1">
    <location>
        <begin position="2347"/>
        <end position="2374"/>
    </location>
</feature>
<feature type="compositionally biased region" description="Low complexity" evidence="1">
    <location>
        <begin position="904"/>
        <end position="929"/>
    </location>
</feature>
<feature type="compositionally biased region" description="Basic and acidic residues" evidence="1">
    <location>
        <begin position="1754"/>
        <end position="1763"/>
    </location>
</feature>
<name>A0A699GLU7_TANCI</name>
<feature type="region of interest" description="Disordered" evidence="1">
    <location>
        <begin position="357"/>
        <end position="391"/>
    </location>
</feature>
<feature type="region of interest" description="Disordered" evidence="1">
    <location>
        <begin position="2928"/>
        <end position="2956"/>
    </location>
</feature>
<feature type="region of interest" description="Disordered" evidence="1">
    <location>
        <begin position="2394"/>
        <end position="2471"/>
    </location>
</feature>
<feature type="region of interest" description="Disordered" evidence="1">
    <location>
        <begin position="1734"/>
        <end position="1774"/>
    </location>
</feature>
<feature type="region of interest" description="Disordered" evidence="1">
    <location>
        <begin position="1"/>
        <end position="113"/>
    </location>
</feature>
<organism evidence="2">
    <name type="scientific">Tanacetum cinerariifolium</name>
    <name type="common">Dalmatian daisy</name>
    <name type="synonym">Chrysanthemum cinerariifolium</name>
    <dbReference type="NCBI Taxonomy" id="118510"/>
    <lineage>
        <taxon>Eukaryota</taxon>
        <taxon>Viridiplantae</taxon>
        <taxon>Streptophyta</taxon>
        <taxon>Embryophyta</taxon>
        <taxon>Tracheophyta</taxon>
        <taxon>Spermatophyta</taxon>
        <taxon>Magnoliopsida</taxon>
        <taxon>eudicotyledons</taxon>
        <taxon>Gunneridae</taxon>
        <taxon>Pentapetalae</taxon>
        <taxon>asterids</taxon>
        <taxon>campanulids</taxon>
        <taxon>Asterales</taxon>
        <taxon>Asteraceae</taxon>
        <taxon>Asteroideae</taxon>
        <taxon>Anthemideae</taxon>
        <taxon>Anthemidinae</taxon>
        <taxon>Tanacetum</taxon>
    </lineage>
</organism>
<feature type="compositionally biased region" description="Basic residues" evidence="1">
    <location>
        <begin position="724"/>
        <end position="734"/>
    </location>
</feature>
<accession>A0A699GLU7</accession>
<feature type="compositionally biased region" description="Basic and acidic residues" evidence="1">
    <location>
        <begin position="735"/>
        <end position="745"/>
    </location>
</feature>